<evidence type="ECO:0000256" key="8">
    <source>
        <dbReference type="ARBA" id="ARBA00022989"/>
    </source>
</evidence>
<organism evidence="14 15">
    <name type="scientific">Rhodanobacter humi</name>
    <dbReference type="NCBI Taxonomy" id="1888173"/>
    <lineage>
        <taxon>Bacteria</taxon>
        <taxon>Pseudomonadati</taxon>
        <taxon>Pseudomonadota</taxon>
        <taxon>Gammaproteobacteria</taxon>
        <taxon>Lysobacterales</taxon>
        <taxon>Rhodanobacteraceae</taxon>
        <taxon>Rhodanobacter</taxon>
    </lineage>
</organism>
<keyword evidence="10 11" id="KW-0472">Membrane</keyword>
<dbReference type="CDD" id="cd18552">
    <property type="entry name" value="ABC_6TM_MsbA_like"/>
    <property type="match status" value="1"/>
</dbReference>
<feature type="transmembrane region" description="Helical" evidence="11">
    <location>
        <begin position="146"/>
        <end position="164"/>
    </location>
</feature>
<evidence type="ECO:0000256" key="2">
    <source>
        <dbReference type="ARBA" id="ARBA00022448"/>
    </source>
</evidence>
<keyword evidence="7" id="KW-1278">Translocase</keyword>
<keyword evidence="15" id="KW-1185">Reference proteome</keyword>
<keyword evidence="3" id="KW-1003">Cell membrane</keyword>
<keyword evidence="9" id="KW-0445">Lipid transport</keyword>
<dbReference type="InterPro" id="IPR036640">
    <property type="entry name" value="ABC1_TM_sf"/>
</dbReference>
<dbReference type="Gene3D" id="3.40.50.300">
    <property type="entry name" value="P-loop containing nucleotide triphosphate hydrolases"/>
    <property type="match status" value="1"/>
</dbReference>
<evidence type="ECO:0000256" key="11">
    <source>
        <dbReference type="SAM" id="Phobius"/>
    </source>
</evidence>
<accession>A0ABV4APF2</accession>
<evidence type="ECO:0000256" key="7">
    <source>
        <dbReference type="ARBA" id="ARBA00022967"/>
    </source>
</evidence>
<comment type="caution">
    <text evidence="14">The sequence shown here is derived from an EMBL/GenBank/DDBJ whole genome shotgun (WGS) entry which is preliminary data.</text>
</comment>
<feature type="domain" description="ABC transporter" evidence="12">
    <location>
        <begin position="346"/>
        <end position="582"/>
    </location>
</feature>
<dbReference type="InterPro" id="IPR017871">
    <property type="entry name" value="ABC_transporter-like_CS"/>
</dbReference>
<feature type="transmembrane region" description="Helical" evidence="11">
    <location>
        <begin position="27"/>
        <end position="48"/>
    </location>
</feature>
<keyword evidence="8 11" id="KW-1133">Transmembrane helix</keyword>
<evidence type="ECO:0000256" key="5">
    <source>
        <dbReference type="ARBA" id="ARBA00022741"/>
    </source>
</evidence>
<evidence type="ECO:0000256" key="6">
    <source>
        <dbReference type="ARBA" id="ARBA00022840"/>
    </source>
</evidence>
<dbReference type="InterPro" id="IPR027417">
    <property type="entry name" value="P-loop_NTPase"/>
</dbReference>
<dbReference type="PROSITE" id="PS00211">
    <property type="entry name" value="ABC_TRANSPORTER_1"/>
    <property type="match status" value="1"/>
</dbReference>
<dbReference type="EMBL" id="JBGBPY010000001">
    <property type="protein sequence ID" value="MEY2181163.1"/>
    <property type="molecule type" value="Genomic_DNA"/>
</dbReference>
<evidence type="ECO:0000313" key="14">
    <source>
        <dbReference type="EMBL" id="MEY2181163.1"/>
    </source>
</evidence>
<gene>
    <name evidence="14" type="primary">msbA</name>
    <name evidence="14" type="ORF">AB7878_01925</name>
</gene>
<dbReference type="PANTHER" id="PTHR43394:SF1">
    <property type="entry name" value="ATP-BINDING CASSETTE SUB-FAMILY B MEMBER 10, MITOCHONDRIAL"/>
    <property type="match status" value="1"/>
</dbReference>
<dbReference type="InterPro" id="IPR039421">
    <property type="entry name" value="Type_1_exporter"/>
</dbReference>
<dbReference type="Pfam" id="PF00005">
    <property type="entry name" value="ABC_tran"/>
    <property type="match status" value="1"/>
</dbReference>
<dbReference type="InterPro" id="IPR011527">
    <property type="entry name" value="ABC1_TM_dom"/>
</dbReference>
<dbReference type="SUPFAM" id="SSF90123">
    <property type="entry name" value="ABC transporter transmembrane region"/>
    <property type="match status" value="1"/>
</dbReference>
<proteinExistence type="predicted"/>
<dbReference type="PANTHER" id="PTHR43394">
    <property type="entry name" value="ATP-DEPENDENT PERMEASE MDL1, MITOCHONDRIAL"/>
    <property type="match status" value="1"/>
</dbReference>
<dbReference type="Gene3D" id="1.20.1560.10">
    <property type="entry name" value="ABC transporter type 1, transmembrane domain"/>
    <property type="match status" value="1"/>
</dbReference>
<dbReference type="SUPFAM" id="SSF52540">
    <property type="entry name" value="P-loop containing nucleoside triphosphate hydrolases"/>
    <property type="match status" value="1"/>
</dbReference>
<dbReference type="InterPro" id="IPR003593">
    <property type="entry name" value="AAA+_ATPase"/>
</dbReference>
<dbReference type="NCBIfam" id="TIGR02203">
    <property type="entry name" value="MsbA_lipidA"/>
    <property type="match status" value="1"/>
</dbReference>
<evidence type="ECO:0000259" key="12">
    <source>
        <dbReference type="PROSITE" id="PS50893"/>
    </source>
</evidence>
<sequence length="592" mass="64593">MSGGRTAIWDAHTWAVYKRLLGYSRRYWAVGLVALVGMILDGGGLAAFTKLLKPMIDNLFVQKNPYLIFWMPIWIIGIFFLRSCGTFVSNYGMSYIGRHVVQTMQRDVFASYLRLPAAYFGSEPSGQQISRITYTSEQVASASSDAAKIGVTDGLTVIFMFYVMLSTSAYLTLSLLVMVPAIALIATVVSRRYRQISRRIQGTMGSVTGTVEETVGANREVRIYGGQAHEAGRFDEVITHTRRLNLKIAATNAASSSTIQLVAAFALAVLVFLGTRPQVLNQMSPGVFFAVLTAMGTMLPSLKRLTNVQANIQRGMSAAEDLFEIIDLPPETDRGTRELGRTNGDLRFEDVRLTYPRNEFEALRGVDLHCAPGTVTALVGRSGSGKSSLVSLLPRFNEPSGGRIVLDGENYEDYTLASLRRQIAWVGQSVVLFDDTVANNIAYGELAGASEAEIMAAAEAANAMEFIARLPKGIHSHIGESGNMLSGGQRQRIAIARAILKNAPILVLDEATSALDTESERLIQQALQQLMRHRTTLVIAHRLSTIEGADQIAVMEQGRIVERGSHAELLALGGHYAALHRMQFHDASQGGD</sequence>
<evidence type="ECO:0000256" key="1">
    <source>
        <dbReference type="ARBA" id="ARBA00004651"/>
    </source>
</evidence>
<evidence type="ECO:0000259" key="13">
    <source>
        <dbReference type="PROSITE" id="PS50929"/>
    </source>
</evidence>
<dbReference type="InterPro" id="IPR011917">
    <property type="entry name" value="ABC_transpr_lipidA"/>
</dbReference>
<dbReference type="InterPro" id="IPR003439">
    <property type="entry name" value="ABC_transporter-like_ATP-bd"/>
</dbReference>
<dbReference type="Pfam" id="PF00664">
    <property type="entry name" value="ABC_membrane"/>
    <property type="match status" value="1"/>
</dbReference>
<feature type="transmembrane region" description="Helical" evidence="11">
    <location>
        <begin position="170"/>
        <end position="189"/>
    </location>
</feature>
<keyword evidence="2" id="KW-0813">Transport</keyword>
<feature type="transmembrane region" description="Helical" evidence="11">
    <location>
        <begin position="68"/>
        <end position="88"/>
    </location>
</feature>
<comment type="subcellular location">
    <subcellularLocation>
        <location evidence="1">Cell membrane</location>
        <topology evidence="1">Multi-pass membrane protein</topology>
    </subcellularLocation>
</comment>
<keyword evidence="5" id="KW-0547">Nucleotide-binding</keyword>
<dbReference type="PROSITE" id="PS50929">
    <property type="entry name" value="ABC_TM1F"/>
    <property type="match status" value="1"/>
</dbReference>
<reference evidence="14 15" key="1">
    <citation type="submission" date="2024-07" db="EMBL/GenBank/DDBJ databases">
        <title>Molecular mechanisms and environmental adaptations of flagellar loss and biofilm growth of Rhodanobacter under environmental stress.</title>
        <authorList>
            <person name="Chen M."/>
        </authorList>
    </citation>
    <scope>NUCLEOTIDE SEQUENCE [LARGE SCALE GENOMIC DNA]</scope>
    <source>
        <strain evidence="14 15">RS22</strain>
    </source>
</reference>
<evidence type="ECO:0000256" key="4">
    <source>
        <dbReference type="ARBA" id="ARBA00022692"/>
    </source>
</evidence>
<dbReference type="Proteomes" id="UP001562159">
    <property type="component" value="Unassembled WGS sequence"/>
</dbReference>
<evidence type="ECO:0000256" key="10">
    <source>
        <dbReference type="ARBA" id="ARBA00023136"/>
    </source>
</evidence>
<name>A0ABV4APF2_9GAMM</name>
<evidence type="ECO:0000256" key="9">
    <source>
        <dbReference type="ARBA" id="ARBA00023055"/>
    </source>
</evidence>
<keyword evidence="6" id="KW-0067">ATP-binding</keyword>
<dbReference type="SMART" id="SM00382">
    <property type="entry name" value="AAA"/>
    <property type="match status" value="1"/>
</dbReference>
<keyword evidence="4 11" id="KW-0812">Transmembrane</keyword>
<feature type="domain" description="ABC transmembrane type-1" evidence="13">
    <location>
        <begin position="32"/>
        <end position="314"/>
    </location>
</feature>
<evidence type="ECO:0000313" key="15">
    <source>
        <dbReference type="Proteomes" id="UP001562159"/>
    </source>
</evidence>
<feature type="transmembrane region" description="Helical" evidence="11">
    <location>
        <begin position="252"/>
        <end position="273"/>
    </location>
</feature>
<dbReference type="PROSITE" id="PS50893">
    <property type="entry name" value="ABC_TRANSPORTER_2"/>
    <property type="match status" value="1"/>
</dbReference>
<protein>
    <submittedName>
        <fullName evidence="14">Lipid A export permease/ATP-binding protein MsbA</fullName>
    </submittedName>
</protein>
<evidence type="ECO:0000256" key="3">
    <source>
        <dbReference type="ARBA" id="ARBA00022475"/>
    </source>
</evidence>